<dbReference type="Gene3D" id="3.30.559.10">
    <property type="entry name" value="Chloramphenicol acetyltransferase-like domain"/>
    <property type="match status" value="1"/>
</dbReference>
<reference evidence="2" key="1">
    <citation type="submission" date="2020-10" db="EMBL/GenBank/DDBJ databases">
        <title>Mucilaginibacter mali sp. nov., isolated from rhizosphere soil of apple orchard.</title>
        <authorList>
            <person name="Lee J.-S."/>
            <person name="Kim H.S."/>
            <person name="Kim J.-S."/>
        </authorList>
    </citation>
    <scope>NUCLEOTIDE SEQUENCE</scope>
    <source>
        <strain evidence="2">KCTC 22746</strain>
    </source>
</reference>
<evidence type="ECO:0000256" key="1">
    <source>
        <dbReference type="PIRSR" id="PIRSR000440-1"/>
    </source>
</evidence>
<dbReference type="PIRSF" id="PIRSF000440">
    <property type="entry name" value="CAT"/>
    <property type="match status" value="1"/>
</dbReference>
<evidence type="ECO:0000313" key="2">
    <source>
        <dbReference type="EMBL" id="MBE9663818.1"/>
    </source>
</evidence>
<keyword evidence="3" id="KW-1185">Reference proteome</keyword>
<organism evidence="2 3">
    <name type="scientific">Mucilaginibacter myungsuensis</name>
    <dbReference type="NCBI Taxonomy" id="649104"/>
    <lineage>
        <taxon>Bacteria</taxon>
        <taxon>Pseudomonadati</taxon>
        <taxon>Bacteroidota</taxon>
        <taxon>Sphingobacteriia</taxon>
        <taxon>Sphingobacteriales</taxon>
        <taxon>Sphingobacteriaceae</taxon>
        <taxon>Mucilaginibacter</taxon>
    </lineage>
</organism>
<dbReference type="GO" id="GO:0008811">
    <property type="term" value="F:chloramphenicol O-acetyltransferase activity"/>
    <property type="evidence" value="ECO:0007669"/>
    <property type="project" value="InterPro"/>
</dbReference>
<gene>
    <name evidence="2" type="ORF">IRJ16_18185</name>
</gene>
<dbReference type="InterPro" id="IPR001707">
    <property type="entry name" value="Cmp_AcTrfase"/>
</dbReference>
<dbReference type="EMBL" id="JADFFL010000008">
    <property type="protein sequence ID" value="MBE9663818.1"/>
    <property type="molecule type" value="Genomic_DNA"/>
</dbReference>
<dbReference type="PANTHER" id="PTHR38474:SF1">
    <property type="entry name" value="SLR0299 PROTEIN"/>
    <property type="match status" value="1"/>
</dbReference>
<dbReference type="PANTHER" id="PTHR38474">
    <property type="entry name" value="SLR0299 PROTEIN"/>
    <property type="match status" value="1"/>
</dbReference>
<accession>A0A929L1D6</accession>
<dbReference type="AlphaFoldDB" id="A0A929L1D6"/>
<evidence type="ECO:0000313" key="3">
    <source>
        <dbReference type="Proteomes" id="UP000622475"/>
    </source>
</evidence>
<proteinExistence type="predicted"/>
<name>A0A929L1D6_9SPHI</name>
<comment type="caution">
    <text evidence="2">The sequence shown here is derived from an EMBL/GenBank/DDBJ whole genome shotgun (WGS) entry which is preliminary data.</text>
</comment>
<dbReference type="InterPro" id="IPR023213">
    <property type="entry name" value="CAT-like_dom_sf"/>
</dbReference>
<protein>
    <submittedName>
        <fullName evidence="2">Chloramphenicol acetyltransferase</fullName>
    </submittedName>
</protein>
<sequence>MNQKLDIENWNRKEHFLFFKTFDEPYYGVTVDVDMTRAYARAKELGVSFYIYYLHKTLQVMNELDNFRYRIVGDEVEICDRVDMSATVLRDDHTFGFSHFIYHPDLREFCAGVTAEIARVKSLPGLFTVPPLQNVIHFSALPWIKYTHISQATKQAHGDTCPKVSVGKLTEVDGRKLMPYNLHVHHGLVDGYHLGQFFELFQGVLDE</sequence>
<dbReference type="SUPFAM" id="SSF52777">
    <property type="entry name" value="CoA-dependent acyltransferases"/>
    <property type="match status" value="1"/>
</dbReference>
<dbReference type="Pfam" id="PF00302">
    <property type="entry name" value="CAT"/>
    <property type="match status" value="1"/>
</dbReference>
<dbReference type="Proteomes" id="UP000622475">
    <property type="component" value="Unassembled WGS sequence"/>
</dbReference>
<dbReference type="SMART" id="SM01059">
    <property type="entry name" value="CAT"/>
    <property type="match status" value="1"/>
</dbReference>
<feature type="active site" description="Proton acceptor" evidence="1">
    <location>
        <position position="186"/>
    </location>
</feature>
<dbReference type="RefSeq" id="WP_194113068.1">
    <property type="nucleotide sequence ID" value="NZ_JADFFL010000008.1"/>
</dbReference>